<protein>
    <submittedName>
        <fullName evidence="1">Uncharacterized protein</fullName>
    </submittedName>
</protein>
<dbReference type="EMBL" id="LAZR01040785">
    <property type="protein sequence ID" value="KKL13620.1"/>
    <property type="molecule type" value="Genomic_DNA"/>
</dbReference>
<evidence type="ECO:0000313" key="1">
    <source>
        <dbReference type="EMBL" id="KKL13620.1"/>
    </source>
</evidence>
<gene>
    <name evidence="1" type="ORF">LCGC14_2523960</name>
</gene>
<name>A0A0F9AVZ6_9ZZZZ</name>
<organism evidence="1">
    <name type="scientific">marine sediment metagenome</name>
    <dbReference type="NCBI Taxonomy" id="412755"/>
    <lineage>
        <taxon>unclassified sequences</taxon>
        <taxon>metagenomes</taxon>
        <taxon>ecological metagenomes</taxon>
    </lineage>
</organism>
<dbReference type="AlphaFoldDB" id="A0A0F9AVZ6"/>
<comment type="caution">
    <text evidence="1">The sequence shown here is derived from an EMBL/GenBank/DDBJ whole genome shotgun (WGS) entry which is preliminary data.</text>
</comment>
<reference evidence="1" key="1">
    <citation type="journal article" date="2015" name="Nature">
        <title>Complex archaea that bridge the gap between prokaryotes and eukaryotes.</title>
        <authorList>
            <person name="Spang A."/>
            <person name="Saw J.H."/>
            <person name="Jorgensen S.L."/>
            <person name="Zaremba-Niedzwiedzka K."/>
            <person name="Martijn J."/>
            <person name="Lind A.E."/>
            <person name="van Eijk R."/>
            <person name="Schleper C."/>
            <person name="Guy L."/>
            <person name="Ettema T.J."/>
        </authorList>
    </citation>
    <scope>NUCLEOTIDE SEQUENCE</scope>
</reference>
<sequence length="66" mass="7464">MATEGKIRVGITDDYLDTTVVEQTDGLLAHREAVVIADPEHAERVVVLPIWAYDEDDDFIFLLSYI</sequence>
<accession>A0A0F9AVZ6</accession>
<proteinExistence type="predicted"/>